<accession>A0ABR2GCM0</accession>
<organism evidence="1 2">
    <name type="scientific">Hibiscus sabdariffa</name>
    <name type="common">roselle</name>
    <dbReference type="NCBI Taxonomy" id="183260"/>
    <lineage>
        <taxon>Eukaryota</taxon>
        <taxon>Viridiplantae</taxon>
        <taxon>Streptophyta</taxon>
        <taxon>Embryophyta</taxon>
        <taxon>Tracheophyta</taxon>
        <taxon>Spermatophyta</taxon>
        <taxon>Magnoliopsida</taxon>
        <taxon>eudicotyledons</taxon>
        <taxon>Gunneridae</taxon>
        <taxon>Pentapetalae</taxon>
        <taxon>rosids</taxon>
        <taxon>malvids</taxon>
        <taxon>Malvales</taxon>
        <taxon>Malvaceae</taxon>
        <taxon>Malvoideae</taxon>
        <taxon>Hibiscus</taxon>
    </lineage>
</organism>
<reference evidence="1 2" key="1">
    <citation type="journal article" date="2024" name="G3 (Bethesda)">
        <title>Genome assembly of Hibiscus sabdariffa L. provides insights into metabolisms of medicinal natural products.</title>
        <authorList>
            <person name="Kim T."/>
        </authorList>
    </citation>
    <scope>NUCLEOTIDE SEQUENCE [LARGE SCALE GENOMIC DNA]</scope>
    <source>
        <strain evidence="1">TK-2024</strain>
        <tissue evidence="1">Old leaves</tissue>
    </source>
</reference>
<name>A0ABR2GCM0_9ROSI</name>
<comment type="caution">
    <text evidence="1">The sequence shown here is derived from an EMBL/GenBank/DDBJ whole genome shotgun (WGS) entry which is preliminary data.</text>
</comment>
<keyword evidence="2" id="KW-1185">Reference proteome</keyword>
<dbReference type="EMBL" id="JBBPBM010000001">
    <property type="protein sequence ID" value="KAK8600666.1"/>
    <property type="molecule type" value="Genomic_DNA"/>
</dbReference>
<dbReference type="Proteomes" id="UP001472677">
    <property type="component" value="Unassembled WGS sequence"/>
</dbReference>
<sequence>MVYFTSIGCSPLIAKNPAEFLLDLANGNINDISVPSELEDKVHMGNSETETRNDNPPPTIVHEYLVEAYESRVVENDKRKLMTPLLLDEENKLKVSSLKREKGQAGGNFPRGLAIQPLTSTPWFQSPFVRSIIVDLSALSLNLCHHRHRVELVVNSTQKHPSHRPCRTLVATVERAIL</sequence>
<evidence type="ECO:0000313" key="1">
    <source>
        <dbReference type="EMBL" id="KAK8600666.1"/>
    </source>
</evidence>
<protein>
    <submittedName>
        <fullName evidence="1">Uncharacterized protein</fullName>
    </submittedName>
</protein>
<gene>
    <name evidence="1" type="ORF">V6N12_050519</name>
</gene>
<evidence type="ECO:0000313" key="2">
    <source>
        <dbReference type="Proteomes" id="UP001472677"/>
    </source>
</evidence>
<proteinExistence type="predicted"/>